<proteinExistence type="inferred from homology"/>
<keyword evidence="4" id="KW-1185">Reference proteome</keyword>
<evidence type="ECO:0000313" key="3">
    <source>
        <dbReference type="EMBL" id="GHH79615.1"/>
    </source>
</evidence>
<evidence type="ECO:0000259" key="2">
    <source>
        <dbReference type="Pfam" id="PF01425"/>
    </source>
</evidence>
<dbReference type="InterPro" id="IPR000120">
    <property type="entry name" value="Amidase"/>
</dbReference>
<dbReference type="SUPFAM" id="SSF75304">
    <property type="entry name" value="Amidase signature (AS) enzymes"/>
    <property type="match status" value="1"/>
</dbReference>
<comment type="caution">
    <text evidence="3">The sequence shown here is derived from an EMBL/GenBank/DDBJ whole genome shotgun (WGS) entry which is preliminary data.</text>
</comment>
<dbReference type="GO" id="GO:0003824">
    <property type="term" value="F:catalytic activity"/>
    <property type="evidence" value="ECO:0007669"/>
    <property type="project" value="InterPro"/>
</dbReference>
<organism evidence="3 4">
    <name type="scientific">Streptomyces sulfonofaciens</name>
    <dbReference type="NCBI Taxonomy" id="68272"/>
    <lineage>
        <taxon>Bacteria</taxon>
        <taxon>Bacillati</taxon>
        <taxon>Actinomycetota</taxon>
        <taxon>Actinomycetes</taxon>
        <taxon>Kitasatosporales</taxon>
        <taxon>Streptomycetaceae</taxon>
        <taxon>Streptomyces</taxon>
    </lineage>
</organism>
<reference evidence="3" key="1">
    <citation type="journal article" date="2014" name="Int. J. Syst. Evol. Microbiol.">
        <title>Complete genome sequence of Corynebacterium casei LMG S-19264T (=DSM 44701T), isolated from a smear-ripened cheese.</title>
        <authorList>
            <consortium name="US DOE Joint Genome Institute (JGI-PGF)"/>
            <person name="Walter F."/>
            <person name="Albersmeier A."/>
            <person name="Kalinowski J."/>
            <person name="Ruckert C."/>
        </authorList>
    </citation>
    <scope>NUCLEOTIDE SEQUENCE</scope>
    <source>
        <strain evidence="3">JCM 5069</strain>
    </source>
</reference>
<dbReference type="Pfam" id="PF01425">
    <property type="entry name" value="Amidase"/>
    <property type="match status" value="1"/>
</dbReference>
<dbReference type="EMBL" id="BNCD01000008">
    <property type="protein sequence ID" value="GHH79615.1"/>
    <property type="molecule type" value="Genomic_DNA"/>
</dbReference>
<dbReference type="PANTHER" id="PTHR11895:SF7">
    <property type="entry name" value="GLUTAMYL-TRNA(GLN) AMIDOTRANSFERASE SUBUNIT A, MITOCHONDRIAL"/>
    <property type="match status" value="1"/>
</dbReference>
<evidence type="ECO:0000313" key="4">
    <source>
        <dbReference type="Proteomes" id="UP000603708"/>
    </source>
</evidence>
<dbReference type="PROSITE" id="PS00571">
    <property type="entry name" value="AMIDASES"/>
    <property type="match status" value="1"/>
</dbReference>
<dbReference type="InterPro" id="IPR023631">
    <property type="entry name" value="Amidase_dom"/>
</dbReference>
<dbReference type="RefSeq" id="WP_189932595.1">
    <property type="nucleotide sequence ID" value="NZ_BNCD01000008.1"/>
</dbReference>
<protein>
    <submittedName>
        <fullName evidence="3">Glutamyl-tRNA(Gln) amidotransferase subunit A</fullName>
    </submittedName>
</protein>
<dbReference type="AlphaFoldDB" id="A0A919KZV0"/>
<accession>A0A919KZV0</accession>
<sequence>MTDVSRREILRWAGGAAGAATVAGAAVPQARAAGRRLRPGSVAQAAAMLRSGEATSVELTRDALAAATALQPKLNAFITLTSWQALDLAAQRDAELAAGVDRGPLHGVPMMVKDLFDTAGVRTTAGSQAYADRVPTADATVIRRLREAGAVSIGKTNLNEFAAGIDGRNAYFGDVHNPWGPTRSPGGSSSGTGAGVAAGITVVGIGSDTGGSVRVPAAWNGIVGIRPTHGLVSLRGAIPRAPSFDVVGPFGRTVRDAAAMLTAMAGHDPQDPYSLDLPHTDYLSGIGRGIAGLRIGIIEDYSLTGIDPDVERQVHQAIRTFSHLGARIRTVRVSNLATMLDFDPAFTILRYEFGQAMKDIYWSAPDKSIFGPTVQADMNASAQISASDYEAALSRRPSDTAPLRATLSEVDVLLTPMMPTVAPVQDTTSDEYTRGRRYTMPFSYANLPSVVVPCGFGDAGLPVGLQLVGAELGEPLLLRTAAAFERAVRLHPSLPPAHA</sequence>
<name>A0A919KZV0_9ACTN</name>
<dbReference type="PROSITE" id="PS51318">
    <property type="entry name" value="TAT"/>
    <property type="match status" value="1"/>
</dbReference>
<comment type="similarity">
    <text evidence="1">Belongs to the amidase family.</text>
</comment>
<gene>
    <name evidence="3" type="primary">gatA</name>
    <name evidence="3" type="ORF">GCM10018793_32830</name>
</gene>
<evidence type="ECO:0000256" key="1">
    <source>
        <dbReference type="ARBA" id="ARBA00009199"/>
    </source>
</evidence>
<dbReference type="Proteomes" id="UP000603708">
    <property type="component" value="Unassembled WGS sequence"/>
</dbReference>
<dbReference type="InterPro" id="IPR020556">
    <property type="entry name" value="Amidase_CS"/>
</dbReference>
<dbReference type="Gene3D" id="3.90.1300.10">
    <property type="entry name" value="Amidase signature (AS) domain"/>
    <property type="match status" value="1"/>
</dbReference>
<dbReference type="InterPro" id="IPR036928">
    <property type="entry name" value="AS_sf"/>
</dbReference>
<dbReference type="PANTHER" id="PTHR11895">
    <property type="entry name" value="TRANSAMIDASE"/>
    <property type="match status" value="1"/>
</dbReference>
<feature type="domain" description="Amidase" evidence="2">
    <location>
        <begin position="58"/>
        <end position="478"/>
    </location>
</feature>
<dbReference type="InterPro" id="IPR006311">
    <property type="entry name" value="TAT_signal"/>
</dbReference>
<dbReference type="PIRSF" id="PIRSF001221">
    <property type="entry name" value="Amidase_fungi"/>
    <property type="match status" value="1"/>
</dbReference>
<reference evidence="3" key="2">
    <citation type="submission" date="2020-09" db="EMBL/GenBank/DDBJ databases">
        <authorList>
            <person name="Sun Q."/>
            <person name="Ohkuma M."/>
        </authorList>
    </citation>
    <scope>NUCLEOTIDE SEQUENCE</scope>
    <source>
        <strain evidence="3">JCM 5069</strain>
    </source>
</reference>